<keyword evidence="6 9" id="KW-0720">Serine protease</keyword>
<keyword evidence="8 9" id="KW-1035">Host cytoplasm</keyword>
<dbReference type="RefSeq" id="YP_010797106.1">
    <property type="nucleotide sequence ID" value="NC_076129.1"/>
</dbReference>
<evidence type="ECO:0000256" key="2">
    <source>
        <dbReference type="ARBA" id="ARBA00022562"/>
    </source>
</evidence>
<dbReference type="GO" id="GO:0004252">
    <property type="term" value="F:serine-type endopeptidase activity"/>
    <property type="evidence" value="ECO:0007669"/>
    <property type="project" value="UniProtKB-UniRule"/>
</dbReference>
<evidence type="ECO:0000256" key="7">
    <source>
        <dbReference type="ARBA" id="ARBA00022950"/>
    </source>
</evidence>
<feature type="compositionally biased region" description="Basic and acidic residues" evidence="10">
    <location>
        <begin position="130"/>
        <end position="146"/>
    </location>
</feature>
<dbReference type="GO" id="GO:0042802">
    <property type="term" value="F:identical protein binding"/>
    <property type="evidence" value="ECO:0007669"/>
    <property type="project" value="UniProtKB-UniRule"/>
</dbReference>
<evidence type="ECO:0000256" key="4">
    <source>
        <dbReference type="ARBA" id="ARBA00022670"/>
    </source>
</evidence>
<feature type="site" description="Cleavage; by assemblin; Release site" evidence="9">
    <location>
        <begin position="254"/>
        <end position="255"/>
    </location>
</feature>
<comment type="subcellular location">
    <molecule>Assemblin</molecule>
    <subcellularLocation>
        <location evidence="9">Host nucleus</location>
    </subcellularLocation>
</comment>
<feature type="chain" id="PRO_5023343702" description="Assembly protein" evidence="9">
    <location>
        <begin position="255"/>
        <end position="728"/>
    </location>
</feature>
<proteinExistence type="inferred from homology"/>
<feature type="compositionally biased region" description="Low complexity" evidence="10">
    <location>
        <begin position="536"/>
        <end position="552"/>
    </location>
</feature>
<dbReference type="PRINTS" id="PR00236">
    <property type="entry name" value="HSVCAPSIDP40"/>
</dbReference>
<keyword evidence="7 9" id="KW-0118">Viral capsid assembly</keyword>
<keyword evidence="1 9" id="KW-0597">Phosphoprotein</keyword>
<comment type="catalytic activity">
    <reaction evidence="9">
        <text>Cleaves -Ala-|-Ser- and -Ala-|-Ala- bonds in the scaffold protein.</text>
        <dbReference type="EC" id="3.4.21.97"/>
    </reaction>
</comment>
<feature type="active site" description="Charge relay system" evidence="9">
    <location>
        <position position="120"/>
    </location>
</feature>
<evidence type="ECO:0000256" key="1">
    <source>
        <dbReference type="ARBA" id="ARBA00022553"/>
    </source>
</evidence>
<comment type="function">
    <text evidence="9">Assemblin: Protease that plays an essential role in virion assembly within the nucleus. Catalyzes the cleavage of the assembly protein after formation of the spherical procapsid. By that cleavage, the capsid matures and gains its icosahedral shape. The cleavage sites seem to include -Ala-Ser-, -Ala-Ala-, as well as Ala-Thr bonds. Assemblin and cleavages products are evicted from the capsid before or during DNA packaging.</text>
</comment>
<comment type="function">
    <text evidence="9">Capsid scaffolding protein: Acts as a scaffold protein by binding major capsid protein in the cytoplasm, inducing the nuclear localization of both proteins. Multimerizes in the nucleus such as major capsid protein forms the icosahedral T=16 capsid. Autocatalytic cleavage releases the assembly protein, and subsequently abolishes interaction with major capsid protein. Cleavages products are evicted from the capsid before or during DNA packaging.</text>
</comment>
<keyword evidence="3 9" id="KW-1188">Viral release from host cell</keyword>
<comment type="subunit">
    <molecule>Capsid scaffolding protein</molecule>
    <text evidence="9">Homomultimer. Interacts with major capsid protein.</text>
</comment>
<dbReference type="SUPFAM" id="SSF50789">
    <property type="entry name" value="Herpes virus serine proteinase, assemblin"/>
    <property type="match status" value="1"/>
</dbReference>
<comment type="subunit">
    <molecule>Assembly protein</molecule>
    <text evidence="9">Homomultimer. Interacts with major capsid protein.</text>
</comment>
<evidence type="ECO:0000256" key="5">
    <source>
        <dbReference type="ARBA" id="ARBA00022801"/>
    </source>
</evidence>
<evidence type="ECO:0000256" key="9">
    <source>
        <dbReference type="HAMAP-Rule" id="MF_04008"/>
    </source>
</evidence>
<comment type="caution">
    <text evidence="9">Lacks conserved residue(s) required for the propagation of feature annotation.</text>
</comment>
<keyword evidence="5 9" id="KW-0378">Hydrolase</keyword>
<evidence type="ECO:0000256" key="6">
    <source>
        <dbReference type="ARBA" id="ARBA00022825"/>
    </source>
</evidence>
<dbReference type="GO" id="GO:0019076">
    <property type="term" value="P:viral release from host cell"/>
    <property type="evidence" value="ECO:0007669"/>
    <property type="project" value="UniProtKB-UniRule"/>
</dbReference>
<name>I3VQ74_9BETA</name>
<dbReference type="Proteomes" id="UP000103899">
    <property type="component" value="Segment"/>
</dbReference>
<dbReference type="GO" id="GO:0042025">
    <property type="term" value="C:host cell nucleus"/>
    <property type="evidence" value="ECO:0007669"/>
    <property type="project" value="UniProtKB-SubCell"/>
</dbReference>
<keyword evidence="4 9" id="KW-0645">Protease</keyword>
<dbReference type="Pfam" id="PF00716">
    <property type="entry name" value="Peptidase_S21"/>
    <property type="match status" value="1"/>
</dbReference>
<dbReference type="InterPro" id="IPR035443">
    <property type="entry name" value="Herpes_virus_sf"/>
</dbReference>
<comment type="subcellular location">
    <molecule>Capsid scaffolding protein</molecule>
    <subcellularLocation>
        <location evidence="9">Host cytoplasm</location>
    </subcellularLocation>
</comment>
<feature type="chain" id="PRO_5023343703" description="Capsid scaffolding protein" evidence="9">
    <location>
        <begin position="1"/>
        <end position="728"/>
    </location>
</feature>
<feature type="active site" description="Charge relay system" evidence="9">
    <location>
        <position position="157"/>
    </location>
</feature>
<feature type="region of interest" description="Disordered" evidence="10">
    <location>
        <begin position="455"/>
        <end position="567"/>
    </location>
</feature>
<sequence length="728" mass="78276">MAADGDRIFVGGFLTLYGEAPEDRDLVLPRSVVREQLGCSNGSGLPININHDEAASVGSLVGLFDLDAGLFCFGEIYSETFLDIVRNVSAKSKLVSKGPSGDLKPDPILEYLSAGYPGLSLSSRSACEKDVRGSKDGSVDANRDDGDSSEPGPFFKHVALCGVGRRRGTLGIYGRDPRWILDRFDAMSEDERLKIHDEVNAVVSEIRAPEDPFRSDSIGLLAHSVDASYVRERFPKLQYDKHILRKDLGTYIKASEETATCEDACNIKAVVTETAVNAKQTSDGSRTVVMNQPQTTAAGIPAAAGAPALPGPVHAGSPAVMPVSGDGVYLPKDAFFSLLAMNRPGAQAQVPQYAAGTNVYHQSPPYHEAPATGPGGCNGNFATNAMYQAPFPRTQDGVDYRGNAYGPHFPYVPAGTNGPPRGGYGFVSPTSYENPHYRGVYGSLSPRPGDAWFPGYRDTNADHAPVPSARPMTRRAVDRGEYRDEDPEFSRKRHPEADDDRHDHRYGNDDISFPGDADYPHRPPAKKRPRTTSAYSQEQQQPQRRQQSRSRSNVAEDDDPVPMDTIDYGELTQTLRELKRDLALIRSMNASTQRVAQNEPTAAAKTDDSAEIAQPLKASATASIAGNGSVMDDASHRSAAKPESREAMLSGGPAASGSSTEARLPPSIDAKLQMPVLSRAPLTVPSGQGIVVNAACDPTVVASRPPEPVTILDVNRKMFVAALNKLEA</sequence>
<comment type="PTM">
    <text evidence="9">Capsid scaffolding protein: Capsid scaffolding protein is cleaved by assemblin after formation of the spherical procapsid. As a result, the capsid obtains its mature, icosahedral shape. Cleavages occur at two or more sites: release (R-site) and maturation (M-site).</text>
</comment>
<evidence type="ECO:0000256" key="10">
    <source>
        <dbReference type="SAM" id="MobiDB-lite"/>
    </source>
</evidence>
<dbReference type="HAMAP" id="MF_04008">
    <property type="entry name" value="HSV_SCAF"/>
    <property type="match status" value="1"/>
</dbReference>
<dbReference type="GeneID" id="80534809"/>
<organism evidence="11 12">
    <name type="scientific">miniopterid betaherpesvirus 1</name>
    <dbReference type="NCBI Taxonomy" id="3070189"/>
    <lineage>
        <taxon>Viruses</taxon>
        <taxon>Duplodnaviria</taxon>
        <taxon>Heunggongvirae</taxon>
        <taxon>Peploviricota</taxon>
        <taxon>Herviviricetes</taxon>
        <taxon>Herpesvirales</taxon>
        <taxon>Orthoherpesviridae</taxon>
        <taxon>Betaherpesvirinae</taxon>
        <taxon>Quwivirus</taxon>
        <taxon>Quwivirus miniopteridbeta1</taxon>
    </lineage>
</organism>
<feature type="region of interest" description="Disordered" evidence="10">
    <location>
        <begin position="623"/>
        <end position="663"/>
    </location>
</feature>
<feature type="chain" id="PRO_5023343701" description="Assemblin" evidence="9">
    <location>
        <begin position="1"/>
        <end position="254"/>
    </location>
</feature>
<feature type="region of interest" description="Disordered" evidence="10">
    <location>
        <begin position="130"/>
        <end position="150"/>
    </location>
</feature>
<accession>I3VQ74</accession>
<keyword evidence="2 9" id="KW-1048">Host nucleus</keyword>
<evidence type="ECO:0000313" key="12">
    <source>
        <dbReference type="Proteomes" id="UP000103899"/>
    </source>
</evidence>
<feature type="active site" description="Charge relay system" evidence="9">
    <location>
        <position position="51"/>
    </location>
</feature>
<feature type="compositionally biased region" description="Basic and acidic residues" evidence="10">
    <location>
        <begin position="495"/>
        <end position="508"/>
    </location>
</feature>
<dbReference type="GO" id="GO:0030430">
    <property type="term" value="C:host cell cytoplasm"/>
    <property type="evidence" value="ECO:0007669"/>
    <property type="project" value="UniProtKB-SubCell"/>
</dbReference>
<dbReference type="Gene3D" id="3.20.16.10">
    <property type="entry name" value="Herpesvirus/Caudovirus protease domain"/>
    <property type="match status" value="1"/>
</dbReference>
<keyword evidence="12" id="KW-1185">Reference proteome</keyword>
<feature type="compositionally biased region" description="Basic and acidic residues" evidence="10">
    <location>
        <begin position="633"/>
        <end position="646"/>
    </location>
</feature>
<comment type="similarity">
    <text evidence="9">Belongs to the herpesviridae capsid scaffolding protein family.</text>
</comment>
<comment type="domain">
    <text evidence="9">Region of interaction between pPR and pAP is called Amino conserved domain (ACD). The region of interaction with major capsid protein is called carboxyl conserved domain (CCD).</text>
</comment>
<protein>
    <recommendedName>
        <fullName evidence="9">Capsid scaffolding protein</fullName>
    </recommendedName>
    <alternativeName>
        <fullName evidence="9">Protease precursor</fullName>
        <shortName evidence="9">pPR</shortName>
    </alternativeName>
    <component>
        <recommendedName>
            <fullName evidence="9">Assemblin</fullName>
            <ecNumber evidence="9">3.4.21.97</ecNumber>
        </recommendedName>
        <alternativeName>
            <fullName evidence="9">Protease</fullName>
            <shortName evidence="9">Pr</shortName>
        </alternativeName>
    </component>
    <component>
        <recommendedName>
            <fullName evidence="9">Assembly protein</fullName>
            <shortName evidence="9">AP</shortName>
        </recommendedName>
        <alternativeName>
            <fullName evidence="9">Capsid assembly protein</fullName>
        </alternativeName>
    </component>
</protein>
<dbReference type="EMBL" id="JQ805139">
    <property type="protein sequence ID" value="AFK83918.1"/>
    <property type="molecule type" value="Genomic_DNA"/>
</dbReference>
<evidence type="ECO:0000256" key="3">
    <source>
        <dbReference type="ARBA" id="ARBA00022612"/>
    </source>
</evidence>
<comment type="subcellular location">
    <molecule>Assembly protein</molecule>
    <subcellularLocation>
        <location evidence="9">Host nucleus</location>
    </subcellularLocation>
</comment>
<reference evidence="11 12" key="1">
    <citation type="journal article" date="2012" name="J. Virol.">
        <title>A Novel Bat Herpesvirus Encodes Homologues of Major Histocompatibility Complex Classes I and II, C-Type Lectin, and a Unique Family of Immune-Related Genes.</title>
        <authorList>
            <person name="Zhang H."/>
            <person name="Todd S."/>
            <person name="Tachedjian M."/>
            <person name="Barr J.A."/>
            <person name="Luo M."/>
            <person name="Yu M."/>
            <person name="Marsh G.A."/>
            <person name="Crameri G."/>
            <person name="Wang L.F."/>
        </authorList>
    </citation>
    <scope>NUCLEOTIDE SEQUENCE [LARGE SCALE GENOMIC DNA]</scope>
    <source>
        <strain evidence="11">B7D8</strain>
    </source>
</reference>
<comment type="subunit">
    <molecule>Assemblin</molecule>
    <text evidence="9">Exists in a monomer-dimer equilibrium with the dimer being the active species.</text>
</comment>
<evidence type="ECO:0000313" key="11">
    <source>
        <dbReference type="EMBL" id="AFK83918.1"/>
    </source>
</evidence>
<evidence type="ECO:0000256" key="8">
    <source>
        <dbReference type="ARBA" id="ARBA00023200"/>
    </source>
</evidence>
<dbReference type="GO" id="GO:0006508">
    <property type="term" value="P:proteolysis"/>
    <property type="evidence" value="ECO:0007669"/>
    <property type="project" value="UniProtKB-KW"/>
</dbReference>
<dbReference type="EC" id="3.4.21.97" evidence="9"/>
<dbReference type="KEGG" id="vg:80534809"/>
<feature type="region of interest" description="Interaction with major capsid protein" evidence="9">
    <location>
        <begin position="708"/>
        <end position="728"/>
    </location>
</feature>
<dbReference type="InterPro" id="IPR001847">
    <property type="entry name" value="Peptidase_S21"/>
</dbReference>
<comment type="function">
    <text evidence="9">Assembly protein: Plays a major role in capsid assembly. Acts as a scaffold protein by binding major capsid protein. Multimerizes in the nucleus such as major capsid protein forms the icosahedral T=16 capsid. Cleaved by assemblin after capsid completion. The cleavages products are evicted from the capsid before or during DNA packaging.</text>
</comment>
<dbReference type="GO" id="GO:0039708">
    <property type="term" value="P:nuclear capsid assembly"/>
    <property type="evidence" value="ECO:0007669"/>
    <property type="project" value="UniProtKB-ARBA"/>
</dbReference>
<dbReference type="MEROPS" id="S21.002"/>